<accession>A0A418W7N0</accession>
<sequence length="188" mass="19875">MGTEREGTRDMARMHRIAAGAVIAALLATSTTPALARGPHRGWGNGGWGHGGGWRHRDRVDAGDVIAGIIILGGIAAIASAASKNRRPAPDSRYPEDQSQSRPATDDEDVAVETCARAAEARASEGGLDARVREITTVDPADDGWEIAGVVETRDGYRTRYAGGRGFICAVRHGQVEDITFDSSVAVR</sequence>
<keyword evidence="4" id="KW-1185">Reference proteome</keyword>
<evidence type="ECO:0000256" key="1">
    <source>
        <dbReference type="SAM" id="MobiDB-lite"/>
    </source>
</evidence>
<proteinExistence type="predicted"/>
<evidence type="ECO:0000256" key="2">
    <source>
        <dbReference type="SAM" id="Phobius"/>
    </source>
</evidence>
<dbReference type="EMBL" id="QYUM01000004">
    <property type="protein sequence ID" value="RJF86016.1"/>
    <property type="molecule type" value="Genomic_DNA"/>
</dbReference>
<feature type="region of interest" description="Disordered" evidence="1">
    <location>
        <begin position="83"/>
        <end position="110"/>
    </location>
</feature>
<gene>
    <name evidence="3" type="ORF">D3876_19480</name>
</gene>
<dbReference type="Proteomes" id="UP000286100">
    <property type="component" value="Unassembled WGS sequence"/>
</dbReference>
<feature type="transmembrane region" description="Helical" evidence="2">
    <location>
        <begin position="65"/>
        <end position="83"/>
    </location>
</feature>
<dbReference type="AlphaFoldDB" id="A0A418W7N0"/>
<organism evidence="3 4">
    <name type="scientific">Sphingomonas cavernae</name>
    <dbReference type="NCBI Taxonomy" id="2320861"/>
    <lineage>
        <taxon>Bacteria</taxon>
        <taxon>Pseudomonadati</taxon>
        <taxon>Pseudomonadota</taxon>
        <taxon>Alphaproteobacteria</taxon>
        <taxon>Sphingomonadales</taxon>
        <taxon>Sphingomonadaceae</taxon>
        <taxon>Sphingomonas</taxon>
    </lineage>
</organism>
<name>A0A418W7N0_9SPHN</name>
<evidence type="ECO:0000313" key="3">
    <source>
        <dbReference type="EMBL" id="RJF86016.1"/>
    </source>
</evidence>
<evidence type="ECO:0000313" key="4">
    <source>
        <dbReference type="Proteomes" id="UP000286100"/>
    </source>
</evidence>
<keyword evidence="2" id="KW-1133">Transmembrane helix</keyword>
<protein>
    <submittedName>
        <fullName evidence="3">Uncharacterized protein</fullName>
    </submittedName>
</protein>
<keyword evidence="2" id="KW-0812">Transmembrane</keyword>
<comment type="caution">
    <text evidence="3">The sequence shown here is derived from an EMBL/GenBank/DDBJ whole genome shotgun (WGS) entry which is preliminary data.</text>
</comment>
<keyword evidence="2" id="KW-0472">Membrane</keyword>
<reference evidence="3 4" key="1">
    <citation type="submission" date="2018-09" db="EMBL/GenBank/DDBJ databases">
        <authorList>
            <person name="Zhu H."/>
        </authorList>
    </citation>
    <scope>NUCLEOTIDE SEQUENCE [LARGE SCALE GENOMIC DNA]</scope>
    <source>
        <strain evidence="3 4">K2R01-6</strain>
    </source>
</reference>